<organism evidence="1 2">
    <name type="scientific">Thermus aquaticus (strain ATCC BAA-2747 / Y51MC23)</name>
    <dbReference type="NCBI Taxonomy" id="498848"/>
    <lineage>
        <taxon>Bacteria</taxon>
        <taxon>Thermotogati</taxon>
        <taxon>Deinococcota</taxon>
        <taxon>Deinococci</taxon>
        <taxon>Thermales</taxon>
        <taxon>Thermaceae</taxon>
        <taxon>Thermus</taxon>
    </lineage>
</organism>
<sequence>MNPMPVVMYLMGLEAEHGLLTELGFAKRPHPEGIGSSLYLREEALLHSTGLWYRGVLYHRPRERFYRAPIPPYPPAVHPGAEPLDFAEGLAHFLPFLKAYEDAVAQLRGEGRERFLRRLPPGARRHLKDWKALFAGGTYAQAS</sequence>
<evidence type="ECO:0000313" key="1">
    <source>
        <dbReference type="EMBL" id="ALJ92050.1"/>
    </source>
</evidence>
<evidence type="ECO:0000313" key="2">
    <source>
        <dbReference type="Proteomes" id="UP000058660"/>
    </source>
</evidence>
<accession>A0ABN4IM82</accession>
<proteinExistence type="predicted"/>
<name>A0ABN4IM82_THEA5</name>
<protein>
    <submittedName>
        <fullName evidence="1">Uncharacterized protein</fullName>
    </submittedName>
</protein>
<keyword evidence="2" id="KW-1185">Reference proteome</keyword>
<dbReference type="Proteomes" id="UP000058660">
    <property type="component" value="Chromosome"/>
</dbReference>
<dbReference type="EMBL" id="CP010822">
    <property type="protein sequence ID" value="ALJ92050.1"/>
    <property type="molecule type" value="Genomic_DNA"/>
</dbReference>
<gene>
    <name evidence="1" type="ORF">TO73_2244</name>
</gene>
<reference evidence="2" key="1">
    <citation type="journal article" date="2015" name="PLoS ONE">
        <title>Complete Genome Sequence of Thermus aquaticus Y51MC23.</title>
        <authorList>
            <person name="Brumm P.J."/>
            <person name="Monsma S."/>
            <person name="Keough B."/>
            <person name="Jasinovica S."/>
            <person name="Ferguson E."/>
            <person name="Schoenfeld T."/>
            <person name="Lodes M."/>
            <person name="Mead D.A."/>
        </authorList>
    </citation>
    <scope>NUCLEOTIDE SEQUENCE [LARGE SCALE GENOMIC DNA]</scope>
    <source>
        <strain evidence="2">BAA-2747 / Y51MC23</strain>
    </source>
</reference>